<dbReference type="FunFam" id="1.10.287.1080:FF:000003">
    <property type="entry name" value="Nucleoside triphosphate pyrophosphohydrolase"/>
    <property type="match status" value="1"/>
</dbReference>
<dbReference type="GO" id="GO:0046076">
    <property type="term" value="P:dTTP catabolic process"/>
    <property type="evidence" value="ECO:0007669"/>
    <property type="project" value="TreeGrafter"/>
</dbReference>
<dbReference type="RefSeq" id="WP_208842642.1">
    <property type="nucleotide sequence ID" value="NZ_CP072133.1"/>
</dbReference>
<dbReference type="GO" id="GO:0047693">
    <property type="term" value="F:ATP diphosphatase activity"/>
    <property type="evidence" value="ECO:0007669"/>
    <property type="project" value="UniProtKB-EC"/>
</dbReference>
<dbReference type="Gene3D" id="1.10.287.1080">
    <property type="entry name" value="MazG-like"/>
    <property type="match status" value="2"/>
</dbReference>
<accession>A0A975DGW9</accession>
<evidence type="ECO:0000256" key="1">
    <source>
        <dbReference type="ARBA" id="ARBA00052141"/>
    </source>
</evidence>
<proteinExistence type="inferred from homology"/>
<dbReference type="PANTHER" id="PTHR30522:SF0">
    <property type="entry name" value="NUCLEOSIDE TRIPHOSPHATE PYROPHOSPHOHYDROLASE"/>
    <property type="match status" value="1"/>
</dbReference>
<evidence type="ECO:0000313" key="6">
    <source>
        <dbReference type="EMBL" id="QTH71000.1"/>
    </source>
</evidence>
<evidence type="ECO:0000256" key="4">
    <source>
        <dbReference type="ARBA" id="ARBA00074799"/>
    </source>
</evidence>
<dbReference type="InterPro" id="IPR048011">
    <property type="entry name" value="NTP-PPase_MazG-like_C"/>
</dbReference>
<dbReference type="CDD" id="cd11528">
    <property type="entry name" value="NTP-PPase_MazG_Nterm"/>
    <property type="match status" value="1"/>
</dbReference>
<dbReference type="KEGG" id="pxi:J5O05_14165"/>
<dbReference type="InterPro" id="IPR011551">
    <property type="entry name" value="NTP_PyrPHydrolase_MazG"/>
</dbReference>
<dbReference type="GO" id="GO:0006950">
    <property type="term" value="P:response to stress"/>
    <property type="evidence" value="ECO:0007669"/>
    <property type="project" value="UniProtKB-ARBA"/>
</dbReference>
<dbReference type="InterPro" id="IPR004518">
    <property type="entry name" value="MazG-like_dom"/>
</dbReference>
<dbReference type="GO" id="GO:0006203">
    <property type="term" value="P:dGTP catabolic process"/>
    <property type="evidence" value="ECO:0007669"/>
    <property type="project" value="TreeGrafter"/>
</dbReference>
<dbReference type="GO" id="GO:0046047">
    <property type="term" value="P:TTP catabolic process"/>
    <property type="evidence" value="ECO:0007669"/>
    <property type="project" value="TreeGrafter"/>
</dbReference>
<feature type="domain" description="NTP pyrophosphohydrolase MazG-like" evidence="5">
    <location>
        <begin position="163"/>
        <end position="227"/>
    </location>
</feature>
<dbReference type="GO" id="GO:0046052">
    <property type="term" value="P:UTP catabolic process"/>
    <property type="evidence" value="ECO:0007669"/>
    <property type="project" value="TreeGrafter"/>
</dbReference>
<dbReference type="EC" id="3.6.1.8" evidence="3"/>
<sequence length="261" mass="29625">MENLTKLLDIMQTLRDPEHGCDWDKKQTFDSIVPHTLEEAHEVAHAIEQQDWVNVKDELGDLLFQIVFYAQLGKEAGLFNFADVVDNLNQKLVRRHPHVFEHQQTLTETELSKQWDAIKQQEKLGQSAQFGDDVLSSLPALARAQKIQRRAAALGFDWPTYEGALDKVKEEVDEVDEAMRVDPHSPHSGEEIGDLLFATVNVARHGGFNAEQLLRKATEKFIGRFQQVESVLETQGKALNTASLQEMDEVWEQIKAAQKSV</sequence>
<name>A0A975DGW9_9GAMM</name>
<keyword evidence="7" id="KW-1185">Reference proteome</keyword>
<gene>
    <name evidence="6" type="primary">mazG</name>
    <name evidence="6" type="ORF">J5O05_14165</name>
</gene>
<keyword evidence="6" id="KW-0378">Hydrolase</keyword>
<comment type="similarity">
    <text evidence="2">Belongs to the nucleoside triphosphate pyrophosphohydrolase family.</text>
</comment>
<protein>
    <recommendedName>
        <fullName evidence="4">Nucleoside triphosphate pyrophosphohydrolase</fullName>
        <ecNumber evidence="3">3.6.1.8</ecNumber>
    </recommendedName>
</protein>
<dbReference type="InterPro" id="IPR048015">
    <property type="entry name" value="NTP-PPase_MazG-like_N"/>
</dbReference>
<dbReference type="SUPFAM" id="SSF101386">
    <property type="entry name" value="all-alpha NTP pyrophosphatases"/>
    <property type="match status" value="2"/>
</dbReference>
<evidence type="ECO:0000313" key="7">
    <source>
        <dbReference type="Proteomes" id="UP000664904"/>
    </source>
</evidence>
<evidence type="ECO:0000259" key="5">
    <source>
        <dbReference type="Pfam" id="PF03819"/>
    </source>
</evidence>
<evidence type="ECO:0000256" key="2">
    <source>
        <dbReference type="ARBA" id="ARBA00061115"/>
    </source>
</evidence>
<evidence type="ECO:0000256" key="3">
    <source>
        <dbReference type="ARBA" id="ARBA00066372"/>
    </source>
</evidence>
<dbReference type="Pfam" id="PF03819">
    <property type="entry name" value="MazG"/>
    <property type="match status" value="2"/>
</dbReference>
<organism evidence="6 7">
    <name type="scientific">Pseudoalteromonas xiamenensis</name>
    <dbReference type="NCBI Taxonomy" id="882626"/>
    <lineage>
        <taxon>Bacteria</taxon>
        <taxon>Pseudomonadati</taxon>
        <taxon>Pseudomonadota</taxon>
        <taxon>Gammaproteobacteria</taxon>
        <taxon>Alteromonadales</taxon>
        <taxon>Pseudoalteromonadaceae</taxon>
        <taxon>Pseudoalteromonas</taxon>
    </lineage>
</organism>
<dbReference type="AlphaFoldDB" id="A0A975DGW9"/>
<dbReference type="GO" id="GO:0046061">
    <property type="term" value="P:dATP catabolic process"/>
    <property type="evidence" value="ECO:0007669"/>
    <property type="project" value="TreeGrafter"/>
</dbReference>
<reference evidence="6" key="1">
    <citation type="submission" date="2021-03" db="EMBL/GenBank/DDBJ databases">
        <title>Complete Genome of Pseudoalteromonas xiamenensis STKMTI.2, a new potential marine bacterium producing anti-Vibrio compounds.</title>
        <authorList>
            <person name="Handayani D.P."/>
            <person name="Isnansetyo A."/>
            <person name="Istiqomah I."/>
            <person name="Jumina J."/>
        </authorList>
    </citation>
    <scope>NUCLEOTIDE SEQUENCE</scope>
    <source>
        <strain evidence="6">STKMTI.2</strain>
    </source>
</reference>
<dbReference type="Proteomes" id="UP000664904">
    <property type="component" value="Chromosome"/>
</dbReference>
<dbReference type="CDD" id="cd11529">
    <property type="entry name" value="NTP-PPase_MazG_Cterm"/>
    <property type="match status" value="1"/>
</dbReference>
<feature type="domain" description="NTP pyrophosphohydrolase MazG-like" evidence="5">
    <location>
        <begin position="27"/>
        <end position="100"/>
    </location>
</feature>
<dbReference type="PANTHER" id="PTHR30522">
    <property type="entry name" value="NUCLEOSIDE TRIPHOSPHATE PYROPHOSPHOHYDROLASE"/>
    <property type="match status" value="1"/>
</dbReference>
<dbReference type="NCBIfam" id="NF007113">
    <property type="entry name" value="PRK09562.1"/>
    <property type="match status" value="1"/>
</dbReference>
<comment type="catalytic activity">
    <reaction evidence="1">
        <text>ATP + H2O = AMP + diphosphate + H(+)</text>
        <dbReference type="Rhea" id="RHEA:14245"/>
        <dbReference type="ChEBI" id="CHEBI:15377"/>
        <dbReference type="ChEBI" id="CHEBI:15378"/>
        <dbReference type="ChEBI" id="CHEBI:30616"/>
        <dbReference type="ChEBI" id="CHEBI:33019"/>
        <dbReference type="ChEBI" id="CHEBI:456215"/>
        <dbReference type="EC" id="3.6.1.8"/>
    </reaction>
</comment>
<dbReference type="GO" id="GO:0046081">
    <property type="term" value="P:dUTP catabolic process"/>
    <property type="evidence" value="ECO:0007669"/>
    <property type="project" value="TreeGrafter"/>
</dbReference>
<dbReference type="EMBL" id="CP072133">
    <property type="protein sequence ID" value="QTH71000.1"/>
    <property type="molecule type" value="Genomic_DNA"/>
</dbReference>
<dbReference type="FunFam" id="1.10.287.1080:FF:000001">
    <property type="entry name" value="Nucleoside triphosphate pyrophosphohydrolase"/>
    <property type="match status" value="1"/>
</dbReference>
<dbReference type="NCBIfam" id="TIGR00444">
    <property type="entry name" value="mazG"/>
    <property type="match status" value="1"/>
</dbReference>